<proteinExistence type="predicted"/>
<protein>
    <recommendedName>
        <fullName evidence="3">Reverse transcriptase</fullName>
    </recommendedName>
</protein>
<sequence>MIKQIYSKPVANIKVNGEKLEAIPLILGTRKGRPLSPYLFNIVLEVLARGIRQQKEIKGIQIVKKRS</sequence>
<reference evidence="1" key="2">
    <citation type="submission" date="2025-09" db="UniProtKB">
        <authorList>
            <consortium name="Ensembl"/>
        </authorList>
    </citation>
    <scope>IDENTIFICATION</scope>
</reference>
<dbReference type="PANTHER" id="PTHR31635:SF196">
    <property type="entry name" value="REVERSE TRANSCRIPTASE DOMAIN-CONTAINING PROTEIN-RELATED"/>
    <property type="match status" value="1"/>
</dbReference>
<dbReference type="Ensembl" id="ENSMSIT00000022639.1">
    <property type="protein sequence ID" value="ENSMSIP00000017905.1"/>
    <property type="gene ID" value="ENSMSIG00000015279.1"/>
</dbReference>
<keyword evidence="2" id="KW-1185">Reference proteome</keyword>
<accession>A0A8C6HAF2</accession>
<organism evidence="1 2">
    <name type="scientific">Mus spicilegus</name>
    <name type="common">Mound-building mouse</name>
    <dbReference type="NCBI Taxonomy" id="10103"/>
    <lineage>
        <taxon>Eukaryota</taxon>
        <taxon>Metazoa</taxon>
        <taxon>Chordata</taxon>
        <taxon>Craniata</taxon>
        <taxon>Vertebrata</taxon>
        <taxon>Euteleostomi</taxon>
        <taxon>Mammalia</taxon>
        <taxon>Eutheria</taxon>
        <taxon>Euarchontoglires</taxon>
        <taxon>Glires</taxon>
        <taxon>Rodentia</taxon>
        <taxon>Myomorpha</taxon>
        <taxon>Muroidea</taxon>
        <taxon>Muridae</taxon>
        <taxon>Murinae</taxon>
        <taxon>Mus</taxon>
        <taxon>Mus</taxon>
    </lineage>
</organism>
<evidence type="ECO:0008006" key="3">
    <source>
        <dbReference type="Google" id="ProtNLM"/>
    </source>
</evidence>
<reference evidence="1" key="1">
    <citation type="submission" date="2025-08" db="UniProtKB">
        <authorList>
            <consortium name="Ensembl"/>
        </authorList>
    </citation>
    <scope>IDENTIFICATION</scope>
</reference>
<evidence type="ECO:0000313" key="2">
    <source>
        <dbReference type="Proteomes" id="UP000694415"/>
    </source>
</evidence>
<dbReference type="AlphaFoldDB" id="A0A8C6HAF2"/>
<dbReference type="PANTHER" id="PTHR31635">
    <property type="entry name" value="REVERSE TRANSCRIPTASE DOMAIN-CONTAINING PROTEIN-RELATED"/>
    <property type="match status" value="1"/>
</dbReference>
<name>A0A8C6HAF2_MUSSI</name>
<dbReference type="Proteomes" id="UP000694415">
    <property type="component" value="Unplaced"/>
</dbReference>
<dbReference type="GeneTree" id="ENSGT00950000185060"/>
<evidence type="ECO:0000313" key="1">
    <source>
        <dbReference type="Ensembl" id="ENSMSIP00000017905.1"/>
    </source>
</evidence>